<dbReference type="AlphaFoldDB" id="A0A7W4IU91"/>
<dbReference type="Pfam" id="PF01266">
    <property type="entry name" value="DAO"/>
    <property type="match status" value="1"/>
</dbReference>
<gene>
    <name evidence="3" type="ORF">HLH36_12460</name>
</gene>
<evidence type="ECO:0000256" key="1">
    <source>
        <dbReference type="ARBA" id="ARBA00023002"/>
    </source>
</evidence>
<evidence type="ECO:0000259" key="2">
    <source>
        <dbReference type="Pfam" id="PF01266"/>
    </source>
</evidence>
<dbReference type="PANTHER" id="PTHR13847:SF289">
    <property type="entry name" value="GLYCINE OXIDASE"/>
    <property type="match status" value="1"/>
</dbReference>
<keyword evidence="4" id="KW-1185">Reference proteome</keyword>
<dbReference type="Gene3D" id="3.30.9.10">
    <property type="entry name" value="D-Amino Acid Oxidase, subunit A, domain 2"/>
    <property type="match status" value="1"/>
</dbReference>
<protein>
    <submittedName>
        <fullName evidence="3">FAD-binding oxidoreductase</fullName>
    </submittedName>
</protein>
<dbReference type="InterPro" id="IPR036188">
    <property type="entry name" value="FAD/NAD-bd_sf"/>
</dbReference>
<dbReference type="EMBL" id="JABEQD010000008">
    <property type="protein sequence ID" value="MBB2169159.1"/>
    <property type="molecule type" value="Genomic_DNA"/>
</dbReference>
<dbReference type="SUPFAM" id="SSF51905">
    <property type="entry name" value="FAD/NAD(P)-binding domain"/>
    <property type="match status" value="1"/>
</dbReference>
<comment type="caution">
    <text evidence="3">The sequence shown here is derived from an EMBL/GenBank/DDBJ whole genome shotgun (WGS) entry which is preliminary data.</text>
</comment>
<feature type="domain" description="FAD dependent oxidoreductase" evidence="2">
    <location>
        <begin position="54"/>
        <end position="389"/>
    </location>
</feature>
<dbReference type="GO" id="GO:0005737">
    <property type="term" value="C:cytoplasm"/>
    <property type="evidence" value="ECO:0007669"/>
    <property type="project" value="TreeGrafter"/>
</dbReference>
<evidence type="ECO:0000313" key="4">
    <source>
        <dbReference type="Proteomes" id="UP000559860"/>
    </source>
</evidence>
<evidence type="ECO:0000313" key="3">
    <source>
        <dbReference type="EMBL" id="MBB2169159.1"/>
    </source>
</evidence>
<dbReference type="InterPro" id="IPR006076">
    <property type="entry name" value="FAD-dep_OxRdtase"/>
</dbReference>
<dbReference type="RefSeq" id="WP_182986678.1">
    <property type="nucleotide sequence ID" value="NZ_JABEQD010000008.1"/>
</dbReference>
<dbReference type="PANTHER" id="PTHR13847">
    <property type="entry name" value="SARCOSINE DEHYDROGENASE-RELATED"/>
    <property type="match status" value="1"/>
</dbReference>
<sequence length="410" mass="43368">MSCRRRGIADSSIARKIPNSTGVKPMLLKRRHLLTGLACAAAPAALAASPRKSVVVVGAGIIGASVGYHLASYGADVTIINRAGPGQETTAKSFAWLNAFNKKPYSYYTLNMLGILGWRRLQQEIGTDLAIQWGGGVSWHADEQNAVEETLDIIRRLEGWGYPIRRIGKAEVEAQLPGVRTGSCAIAWKSDIDGTVDPVAAAEALVAAAARKGARLAMGTNVLALDRTGGRVTGVQTGKGLIRADHVVLCMGNDTPAMAATAGLKTPLKESRGVLAHTEPLRPLFGRVVMPPGCDIKQNPDGRLVTGSNFGDSGDTPADAATGARFLAQVRKFFPHLAPLPLEFMTLGHRVLPVDGHPIVGASASDPNVYAAVMHSGMTQAPIMGQCIAMEVLNGVPVDWLSDYRPSRFA</sequence>
<accession>A0A7W4IU91</accession>
<keyword evidence="1" id="KW-0560">Oxidoreductase</keyword>
<name>A0A7W4IU91_9PROT</name>
<proteinExistence type="predicted"/>
<reference evidence="3 4" key="1">
    <citation type="submission" date="2020-04" db="EMBL/GenBank/DDBJ databases">
        <title>Description of novel Gluconacetobacter.</title>
        <authorList>
            <person name="Sombolestani A."/>
        </authorList>
    </citation>
    <scope>NUCLEOTIDE SEQUENCE [LARGE SCALE GENOMIC DNA]</scope>
    <source>
        <strain evidence="3 4">LMG 27801</strain>
    </source>
</reference>
<organism evidence="3 4">
    <name type="scientific">Gluconacetobacter aggeris</name>
    <dbReference type="NCBI Taxonomy" id="1286186"/>
    <lineage>
        <taxon>Bacteria</taxon>
        <taxon>Pseudomonadati</taxon>
        <taxon>Pseudomonadota</taxon>
        <taxon>Alphaproteobacteria</taxon>
        <taxon>Acetobacterales</taxon>
        <taxon>Acetobacteraceae</taxon>
        <taxon>Gluconacetobacter</taxon>
    </lineage>
</organism>
<dbReference type="Proteomes" id="UP000559860">
    <property type="component" value="Unassembled WGS sequence"/>
</dbReference>
<dbReference type="Gene3D" id="3.50.50.60">
    <property type="entry name" value="FAD/NAD(P)-binding domain"/>
    <property type="match status" value="1"/>
</dbReference>
<dbReference type="GO" id="GO:0016491">
    <property type="term" value="F:oxidoreductase activity"/>
    <property type="evidence" value="ECO:0007669"/>
    <property type="project" value="UniProtKB-KW"/>
</dbReference>